<dbReference type="PIRSF" id="PIRSF001109">
    <property type="entry name" value="Ad_hcy_hydrolase"/>
    <property type="match status" value="1"/>
</dbReference>
<dbReference type="Gene3D" id="3.40.50.720">
    <property type="entry name" value="NAD(P)-binding Rossmann-like Domain"/>
    <property type="match status" value="1"/>
</dbReference>
<dbReference type="EMBL" id="CP014229">
    <property type="protein sequence ID" value="AMD91122.1"/>
    <property type="molecule type" value="Genomic_DNA"/>
</dbReference>
<dbReference type="SUPFAM" id="SSF51735">
    <property type="entry name" value="NAD(P)-binding Rossmann-fold domains"/>
    <property type="match status" value="1"/>
</dbReference>
<evidence type="ECO:0000259" key="10">
    <source>
        <dbReference type="SMART" id="SM00997"/>
    </source>
</evidence>
<feature type="binding site" evidence="5 6">
    <location>
        <position position="228"/>
    </location>
    <ligand>
        <name>substrate</name>
    </ligand>
</feature>
<dbReference type="GO" id="GO:0005829">
    <property type="term" value="C:cytosol"/>
    <property type="evidence" value="ECO:0007669"/>
    <property type="project" value="TreeGrafter"/>
</dbReference>
<feature type="binding site" evidence="7">
    <location>
        <position position="396"/>
    </location>
    <ligand>
        <name>NAD(+)</name>
        <dbReference type="ChEBI" id="CHEBI:57540"/>
    </ligand>
</feature>
<accession>A0A0X8JM36</accession>
<keyword evidence="3 5" id="KW-0378">Hydrolase</keyword>
<dbReference type="InterPro" id="IPR036291">
    <property type="entry name" value="NAD(P)-bd_dom_sf"/>
</dbReference>
<feature type="binding site" evidence="5">
    <location>
        <position position="233"/>
    </location>
    <ligand>
        <name>NAD(+)</name>
        <dbReference type="ChEBI" id="CHEBI:57540"/>
    </ligand>
</feature>
<dbReference type="GO" id="GO:0033353">
    <property type="term" value="P:S-adenosylmethionine cycle"/>
    <property type="evidence" value="ECO:0007669"/>
    <property type="project" value="TreeGrafter"/>
</dbReference>
<dbReference type="HAMAP" id="MF_00563">
    <property type="entry name" value="AdoHcyase"/>
    <property type="match status" value="1"/>
</dbReference>
<dbReference type="NCBIfam" id="NF004005">
    <property type="entry name" value="PRK05476.2-3"/>
    <property type="match status" value="1"/>
</dbReference>
<dbReference type="Pfam" id="PF05221">
    <property type="entry name" value="AdoHcyase"/>
    <property type="match status" value="1"/>
</dbReference>
<evidence type="ECO:0000313" key="12">
    <source>
        <dbReference type="Proteomes" id="UP000069241"/>
    </source>
</evidence>
<evidence type="ECO:0000256" key="2">
    <source>
        <dbReference type="ARBA" id="ARBA00022563"/>
    </source>
</evidence>
<evidence type="ECO:0000256" key="3">
    <source>
        <dbReference type="ARBA" id="ARBA00022801"/>
    </source>
</evidence>
<dbReference type="CDD" id="cd00401">
    <property type="entry name" value="SAHH"/>
    <property type="match status" value="1"/>
</dbReference>
<keyword evidence="2 5" id="KW-0554">One-carbon metabolism</keyword>
<evidence type="ECO:0000313" key="11">
    <source>
        <dbReference type="EMBL" id="AMD91122.1"/>
    </source>
</evidence>
<feature type="binding site" evidence="5">
    <location>
        <begin position="262"/>
        <end position="267"/>
    </location>
    <ligand>
        <name>NAD(+)</name>
        <dbReference type="ChEBI" id="CHEBI:57540"/>
    </ligand>
</feature>
<dbReference type="SUPFAM" id="SSF52283">
    <property type="entry name" value="Formate/glycerate dehydrogenase catalytic domain-like"/>
    <property type="match status" value="1"/>
</dbReference>
<proteinExistence type="inferred from homology"/>
<dbReference type="GO" id="GO:0071269">
    <property type="term" value="P:L-homocysteine biosynthetic process"/>
    <property type="evidence" value="ECO:0007669"/>
    <property type="project" value="UniProtKB-UniRule"/>
</dbReference>
<comment type="subcellular location">
    <subcellularLocation>
        <location evidence="5">Cytoplasm</location>
    </subcellularLocation>
</comment>
<evidence type="ECO:0000256" key="6">
    <source>
        <dbReference type="PIRSR" id="PIRSR001109-1"/>
    </source>
</evidence>
<evidence type="ECO:0000256" key="8">
    <source>
        <dbReference type="RuleBase" id="RU000548"/>
    </source>
</evidence>
<feature type="binding site" evidence="5 6">
    <location>
        <position position="61"/>
    </location>
    <ligand>
        <name>substrate</name>
    </ligand>
</feature>
<dbReference type="InterPro" id="IPR000043">
    <property type="entry name" value="Adenosylhomocysteinase-like"/>
</dbReference>
<feature type="binding site" evidence="5 6">
    <location>
        <position position="198"/>
    </location>
    <ligand>
        <name>substrate</name>
    </ligand>
</feature>
<dbReference type="InterPro" id="IPR042172">
    <property type="entry name" value="Adenosylhomocyst_ase-like_sf"/>
</dbReference>
<keyword evidence="12" id="KW-1185">Reference proteome</keyword>
<dbReference type="PROSITE" id="PS00739">
    <property type="entry name" value="ADOHCYASE_2"/>
    <property type="match status" value="1"/>
</dbReference>
<dbReference type="InterPro" id="IPR015878">
    <property type="entry name" value="Ado_hCys_hydrolase_NAD-bd"/>
</dbReference>
<feature type="binding site" evidence="5">
    <location>
        <position position="320"/>
    </location>
    <ligand>
        <name>NAD(+)</name>
        <dbReference type="ChEBI" id="CHEBI:57540"/>
    </ligand>
</feature>
<evidence type="ECO:0000256" key="7">
    <source>
        <dbReference type="PIRSR" id="PIRSR001109-2"/>
    </source>
</evidence>
<feature type="binding site" evidence="5 7">
    <location>
        <begin position="341"/>
        <end position="343"/>
    </location>
    <ligand>
        <name>NAD(+)</name>
        <dbReference type="ChEBI" id="CHEBI:57540"/>
    </ligand>
</feature>
<dbReference type="RefSeq" id="WP_062254127.1">
    <property type="nucleotide sequence ID" value="NZ_CP014229.1"/>
</dbReference>
<dbReference type="PROSITE" id="PS00738">
    <property type="entry name" value="ADOHCYASE_1"/>
    <property type="match status" value="1"/>
</dbReference>
<evidence type="ECO:0000256" key="1">
    <source>
        <dbReference type="ARBA" id="ARBA00007122"/>
    </source>
</evidence>
<dbReference type="AlphaFoldDB" id="A0A0X8JM36"/>
<dbReference type="PANTHER" id="PTHR23420">
    <property type="entry name" value="ADENOSYLHOMOCYSTEINASE"/>
    <property type="match status" value="1"/>
</dbReference>
<dbReference type="SMART" id="SM00996">
    <property type="entry name" value="AdoHcyase"/>
    <property type="match status" value="1"/>
</dbReference>
<feature type="binding site" evidence="5 7">
    <location>
        <position position="285"/>
    </location>
    <ligand>
        <name>NAD(+)</name>
        <dbReference type="ChEBI" id="CHEBI:57540"/>
    </ligand>
</feature>
<evidence type="ECO:0000256" key="9">
    <source>
        <dbReference type="RuleBase" id="RU004166"/>
    </source>
</evidence>
<feature type="binding site" evidence="5 7">
    <location>
        <begin position="199"/>
        <end position="201"/>
    </location>
    <ligand>
        <name>NAD(+)</name>
        <dbReference type="ChEBI" id="CHEBI:57540"/>
    </ligand>
</feature>
<feature type="binding site" evidence="7">
    <location>
        <begin position="264"/>
        <end position="269"/>
    </location>
    <ligand>
        <name>NAD(+)</name>
        <dbReference type="ChEBI" id="CHEBI:57540"/>
    </ligand>
</feature>
<feature type="binding site" evidence="5 6">
    <location>
        <position position="137"/>
    </location>
    <ligand>
        <name>substrate</name>
    </ligand>
</feature>
<comment type="cofactor">
    <cofactor evidence="5 7 8">
        <name>NAD(+)</name>
        <dbReference type="ChEBI" id="CHEBI:57540"/>
    </cofactor>
    <text evidence="5 7 8">Binds 1 NAD(+) per subunit.</text>
</comment>
<evidence type="ECO:0000256" key="5">
    <source>
        <dbReference type="HAMAP-Rule" id="MF_00563"/>
    </source>
</evidence>
<dbReference type="FunFam" id="3.40.50.720:FF:000004">
    <property type="entry name" value="Adenosylhomocysteinase"/>
    <property type="match status" value="1"/>
</dbReference>
<dbReference type="SMART" id="SM00997">
    <property type="entry name" value="AdoHcyase_NAD"/>
    <property type="match status" value="1"/>
</dbReference>
<dbReference type="NCBIfam" id="TIGR00936">
    <property type="entry name" value="ahcY"/>
    <property type="match status" value="1"/>
</dbReference>
<feature type="binding site" evidence="5 6">
    <location>
        <position position="232"/>
    </location>
    <ligand>
        <name>substrate</name>
    </ligand>
</feature>
<dbReference type="Pfam" id="PF00670">
    <property type="entry name" value="AdoHcyase_NAD"/>
    <property type="match status" value="1"/>
</dbReference>
<comment type="catalytic activity">
    <reaction evidence="5 8">
        <text>S-adenosyl-L-homocysteine + H2O = L-homocysteine + adenosine</text>
        <dbReference type="Rhea" id="RHEA:21708"/>
        <dbReference type="ChEBI" id="CHEBI:15377"/>
        <dbReference type="ChEBI" id="CHEBI:16335"/>
        <dbReference type="ChEBI" id="CHEBI:57856"/>
        <dbReference type="ChEBI" id="CHEBI:58199"/>
        <dbReference type="EC" id="3.13.2.1"/>
    </reaction>
</comment>
<comment type="function">
    <text evidence="5">May play a key role in the regulation of the intracellular concentration of adenosylhomocysteine.</text>
</comment>
<dbReference type="Gene3D" id="3.40.50.1480">
    <property type="entry name" value="Adenosylhomocysteinase-like"/>
    <property type="match status" value="1"/>
</dbReference>
<keyword evidence="4 5" id="KW-0520">NAD</keyword>
<dbReference type="STRING" id="44742.AXF13_13860"/>
<dbReference type="GO" id="GO:0004013">
    <property type="term" value="F:adenosylhomocysteinase activity"/>
    <property type="evidence" value="ECO:0007669"/>
    <property type="project" value="UniProtKB-UniRule"/>
</dbReference>
<protein>
    <recommendedName>
        <fullName evidence="5">Adenosylhomocysteinase</fullName>
        <ecNumber evidence="5">3.13.2.1</ecNumber>
    </recommendedName>
    <alternativeName>
        <fullName evidence="5">S-adenosyl-L-homocysteine hydrolase</fullName>
        <shortName evidence="5">AdoHcyase</shortName>
    </alternativeName>
</protein>
<gene>
    <name evidence="5" type="primary">ahcY</name>
    <name evidence="11" type="ORF">AXF13_13860</name>
</gene>
<dbReference type="Proteomes" id="UP000069241">
    <property type="component" value="Chromosome"/>
</dbReference>
<keyword evidence="5" id="KW-0963">Cytoplasm</keyword>
<feature type="binding site" evidence="5 7">
    <location>
        <position position="389"/>
    </location>
    <ligand>
        <name>NAD(+)</name>
        <dbReference type="ChEBI" id="CHEBI:57540"/>
    </ligand>
</feature>
<dbReference type="PANTHER" id="PTHR23420:SF0">
    <property type="entry name" value="ADENOSYLHOMOCYSTEINASE"/>
    <property type="match status" value="1"/>
</dbReference>
<sequence length="473" mass="52114">MTKALDLSLPHKVADLSQADFGGKEMQLSEREMPGLMECIRKYGSQKPLQGLKVMGSLHMTIQTAMLIKTLHALGADIRWASCNIFSTQDHAAAAVVEQGLAKVFAWKGETLEDYWWCTEMALTWPDGSGPDLIVDDGGDATLLIHKGVEAENDPSILEQKTDNKEFQCVLDRLALRLKEDPRHWHKVAAGMKGVSEETTTGVHRLYQLEKEGKLLFPAINVNDSVTKSKFDNLYGCRESLADGIKRATDIMVAGKVVVICGYGDVGKGCAQSMRGFGARVLVTEIDPICALQAAMEGYEVTTVEDALPLGDIYVTCTGNYHVITGAHMEGMKDEAIVCNIGHFDNEIDMNYLENTPGVSRLNIKPQVDKWTLKSGRSILILAEGRLVNLGCATGHASFVMSNSFTNQTLAQIKLAKENLEKKVYTLPKELDEEVARLHLGRLGAKLTKLTPEQADYIGVQVEGPYKAEMYRY</sequence>
<dbReference type="UniPathway" id="UPA00314">
    <property type="reaction ID" value="UER00076"/>
</dbReference>
<dbReference type="GO" id="GO:0006730">
    <property type="term" value="P:one-carbon metabolic process"/>
    <property type="evidence" value="ECO:0007669"/>
    <property type="project" value="UniProtKB-UniRule"/>
</dbReference>
<name>A0A0X8JM36_9BACT</name>
<evidence type="ECO:0000256" key="4">
    <source>
        <dbReference type="ARBA" id="ARBA00023027"/>
    </source>
</evidence>
<dbReference type="KEGG" id="dfi:AXF13_13860"/>
<reference evidence="12" key="1">
    <citation type="submission" date="2016-02" db="EMBL/GenBank/DDBJ databases">
        <authorList>
            <person name="Holder M.E."/>
            <person name="Ajami N.J."/>
            <person name="Petrosino J.F."/>
        </authorList>
    </citation>
    <scope>NUCLEOTIDE SEQUENCE [LARGE SCALE GENOMIC DNA]</scope>
    <source>
        <strain evidence="12">CCUG 45958</strain>
    </source>
</reference>
<organism evidence="11 12">
    <name type="scientific">Desulfovibrio fairfieldensis</name>
    <dbReference type="NCBI Taxonomy" id="44742"/>
    <lineage>
        <taxon>Bacteria</taxon>
        <taxon>Pseudomonadati</taxon>
        <taxon>Thermodesulfobacteriota</taxon>
        <taxon>Desulfovibrionia</taxon>
        <taxon>Desulfovibrionales</taxon>
        <taxon>Desulfovibrionaceae</taxon>
        <taxon>Desulfovibrio</taxon>
    </lineage>
</organism>
<comment type="pathway">
    <text evidence="5 8">Amino-acid biosynthesis; L-homocysteine biosynthesis; L-homocysteine from S-adenosyl-L-homocysteine: step 1/1.</text>
</comment>
<dbReference type="InterPro" id="IPR020082">
    <property type="entry name" value="S-Ado-L-homoCys_hydrolase_CS"/>
</dbReference>
<feature type="domain" description="S-adenosyl-L-homocysteine hydrolase NAD binding" evidence="10">
    <location>
        <begin position="233"/>
        <end position="395"/>
    </location>
</feature>
<dbReference type="EC" id="3.13.2.1" evidence="5"/>
<comment type="similarity">
    <text evidence="1 5 9">Belongs to the adenosylhomocysteinase family.</text>
</comment>